<dbReference type="InterPro" id="IPR024961">
    <property type="entry name" value="T2SS_GspC_N"/>
</dbReference>
<sequence>MPALTLRTLMRGATALLLLGWLLWLGYDAWQQLHTLQTQANIAPPVTPPAPRETPDPLAIAQLFGVLPETADDSRPEVPLSVLAILQAHTAEHSRALIASPEGSRFYHLGELLPGGAVLRQINATDVLIQRLGNEQSLPLNIPNSSLLTPISEAEQQPADAASGRLVQLSK</sequence>
<evidence type="ECO:0000259" key="9">
    <source>
        <dbReference type="Pfam" id="PF11356"/>
    </source>
</evidence>
<keyword evidence="8" id="KW-0472">Membrane</keyword>
<evidence type="ECO:0000313" key="10">
    <source>
        <dbReference type="EMBL" id="WXL24658.1"/>
    </source>
</evidence>
<dbReference type="Gene3D" id="2.30.30.830">
    <property type="match status" value="1"/>
</dbReference>
<evidence type="ECO:0000256" key="2">
    <source>
        <dbReference type="ARBA" id="ARBA00022448"/>
    </source>
</evidence>
<organism evidence="10 11">
    <name type="scientific">Ectopseudomonas mendocina</name>
    <name type="common">Pseudomonas mendocina</name>
    <dbReference type="NCBI Taxonomy" id="300"/>
    <lineage>
        <taxon>Bacteria</taxon>
        <taxon>Pseudomonadati</taxon>
        <taxon>Pseudomonadota</taxon>
        <taxon>Gammaproteobacteria</taxon>
        <taxon>Pseudomonadales</taxon>
        <taxon>Pseudomonadaceae</taxon>
        <taxon>Ectopseudomonas</taxon>
    </lineage>
</organism>
<evidence type="ECO:0000256" key="3">
    <source>
        <dbReference type="ARBA" id="ARBA00022475"/>
    </source>
</evidence>
<keyword evidence="2" id="KW-0813">Transport</keyword>
<dbReference type="Proteomes" id="UP001476583">
    <property type="component" value="Chromosome"/>
</dbReference>
<gene>
    <name evidence="10" type="ORF">WG219_15215</name>
</gene>
<keyword evidence="11" id="KW-1185">Reference proteome</keyword>
<name>A0ABZ2RC87_ECTME</name>
<feature type="domain" description="Type II secretion system protein GspC N-terminal" evidence="9">
    <location>
        <begin position="47"/>
        <end position="140"/>
    </location>
</feature>
<evidence type="ECO:0000256" key="8">
    <source>
        <dbReference type="ARBA" id="ARBA00023136"/>
    </source>
</evidence>
<accession>A0ABZ2RC87</accession>
<evidence type="ECO:0000256" key="6">
    <source>
        <dbReference type="ARBA" id="ARBA00022927"/>
    </source>
</evidence>
<evidence type="ECO:0000256" key="5">
    <source>
        <dbReference type="ARBA" id="ARBA00022692"/>
    </source>
</evidence>
<evidence type="ECO:0000256" key="1">
    <source>
        <dbReference type="ARBA" id="ARBA00004533"/>
    </source>
</evidence>
<comment type="subcellular location">
    <subcellularLocation>
        <location evidence="1">Cell inner membrane</location>
    </subcellularLocation>
</comment>
<keyword evidence="5" id="KW-0812">Transmembrane</keyword>
<proteinExistence type="predicted"/>
<reference evidence="10 11" key="1">
    <citation type="submission" date="2024-03" db="EMBL/GenBank/DDBJ databases">
        <title>Complete genome of BD2.</title>
        <authorList>
            <person name="Cao G."/>
        </authorList>
    </citation>
    <scope>NUCLEOTIDE SEQUENCE [LARGE SCALE GENOMIC DNA]</scope>
    <source>
        <strain evidence="10 11">BD2</strain>
    </source>
</reference>
<protein>
    <submittedName>
        <fullName evidence="10">Type II secretion system protein N</fullName>
    </submittedName>
</protein>
<evidence type="ECO:0000256" key="7">
    <source>
        <dbReference type="ARBA" id="ARBA00022989"/>
    </source>
</evidence>
<keyword evidence="6" id="KW-0653">Protein transport</keyword>
<dbReference type="EMBL" id="CP148074">
    <property type="protein sequence ID" value="WXL24658.1"/>
    <property type="molecule type" value="Genomic_DNA"/>
</dbReference>
<keyword evidence="4" id="KW-0997">Cell inner membrane</keyword>
<evidence type="ECO:0000313" key="11">
    <source>
        <dbReference type="Proteomes" id="UP001476583"/>
    </source>
</evidence>
<dbReference type="Pfam" id="PF11356">
    <property type="entry name" value="T2SSC"/>
    <property type="match status" value="1"/>
</dbReference>
<keyword evidence="7" id="KW-1133">Transmembrane helix</keyword>
<keyword evidence="3" id="KW-1003">Cell membrane</keyword>
<evidence type="ECO:0000256" key="4">
    <source>
        <dbReference type="ARBA" id="ARBA00022519"/>
    </source>
</evidence>